<organism evidence="2 3">
    <name type="scientific">Flagellimonas maritima</name>
    <dbReference type="NCBI Taxonomy" id="1383885"/>
    <lineage>
        <taxon>Bacteria</taxon>
        <taxon>Pseudomonadati</taxon>
        <taxon>Bacteroidota</taxon>
        <taxon>Flavobacteriia</taxon>
        <taxon>Flavobacteriales</taxon>
        <taxon>Flavobacteriaceae</taxon>
        <taxon>Flagellimonas</taxon>
    </lineage>
</organism>
<protein>
    <recommendedName>
        <fullName evidence="4">Class I SAM-dependent methyltransferase</fullName>
    </recommendedName>
</protein>
<sequence length="258" mass="29640">MKRIHLFEFEDQEWFPKFLRNYMTDFLQFLSNKAKIYSPIIPLLTETLQSNQIDTIVDLASGGGGGLLSLNKELKKHIPDLKILLTDYYPNIPAFKRTKSLSNNFEYIKNPVDARNVSKNLKGFRSMFLSFHHFRPHDAKKILQNAIDCKMGIGVFEVQDRSMASIIGMLLSPLSVILTTPFIRPFKISRIFFTYLIPIVPLCVLWDGLVSCFRTYSSTEMESLVNTLENKGSFNWKIGSKKEKATKVLYLVGTPKKQ</sequence>
<dbReference type="EMBL" id="CP030104">
    <property type="protein sequence ID" value="AWX45182.1"/>
    <property type="molecule type" value="Genomic_DNA"/>
</dbReference>
<feature type="transmembrane region" description="Helical" evidence="1">
    <location>
        <begin position="195"/>
        <end position="216"/>
    </location>
</feature>
<evidence type="ECO:0000256" key="1">
    <source>
        <dbReference type="SAM" id="Phobius"/>
    </source>
</evidence>
<dbReference type="Gene3D" id="3.40.50.150">
    <property type="entry name" value="Vaccinia Virus protein VP39"/>
    <property type="match status" value="1"/>
</dbReference>
<dbReference type="InterPro" id="IPR029063">
    <property type="entry name" value="SAM-dependent_MTases_sf"/>
</dbReference>
<keyword evidence="1" id="KW-0472">Membrane</keyword>
<gene>
    <name evidence="2" type="ORF">HME9304_02194</name>
</gene>
<name>A0A2Z4LTW1_9FLAO</name>
<dbReference type="OrthoDB" id="117053at2"/>
<keyword evidence="1" id="KW-0812">Transmembrane</keyword>
<dbReference type="AlphaFoldDB" id="A0A2Z4LTW1"/>
<keyword evidence="1" id="KW-1133">Transmembrane helix</keyword>
<evidence type="ECO:0000313" key="3">
    <source>
        <dbReference type="Proteomes" id="UP000248536"/>
    </source>
</evidence>
<dbReference type="SUPFAM" id="SSF53335">
    <property type="entry name" value="S-adenosyl-L-methionine-dependent methyltransferases"/>
    <property type="match status" value="1"/>
</dbReference>
<dbReference type="KEGG" id="spon:HME9304_02194"/>
<keyword evidence="3" id="KW-1185">Reference proteome</keyword>
<dbReference type="Proteomes" id="UP000248536">
    <property type="component" value="Chromosome"/>
</dbReference>
<evidence type="ECO:0000313" key="2">
    <source>
        <dbReference type="EMBL" id="AWX45182.1"/>
    </source>
</evidence>
<accession>A0A2Z4LTW1</accession>
<proteinExistence type="predicted"/>
<dbReference type="RefSeq" id="WP_112378595.1">
    <property type="nucleotide sequence ID" value="NZ_CP030104.1"/>
</dbReference>
<evidence type="ECO:0008006" key="4">
    <source>
        <dbReference type="Google" id="ProtNLM"/>
    </source>
</evidence>
<reference evidence="2 3" key="1">
    <citation type="submission" date="2018-06" db="EMBL/GenBank/DDBJ databases">
        <title>Spongiibacterium sp. HME9304 Genome sequencing and assembly.</title>
        <authorList>
            <person name="Kang H."/>
            <person name="Kim H."/>
            <person name="Joh K."/>
        </authorList>
    </citation>
    <scope>NUCLEOTIDE SEQUENCE [LARGE SCALE GENOMIC DNA]</scope>
    <source>
        <strain evidence="2 3">HME9304</strain>
    </source>
</reference>